<dbReference type="Gene3D" id="3.30.70.3040">
    <property type="match status" value="1"/>
</dbReference>
<comment type="subunit">
    <text evidence="3">Forms a membrane-associated complex with FtsE.</text>
</comment>
<comment type="similarity">
    <text evidence="2 12">Belongs to the ABC-4 integral membrane protein family. FtsX subfamily.</text>
</comment>
<dbReference type="EMBL" id="JBBMRA010000009">
    <property type="protein sequence ID" value="MEM5536848.1"/>
    <property type="molecule type" value="Genomic_DNA"/>
</dbReference>
<evidence type="ECO:0000256" key="11">
    <source>
        <dbReference type="ARBA" id="ARBA00023306"/>
    </source>
</evidence>
<feature type="region of interest" description="Disordered" evidence="13">
    <location>
        <begin position="1"/>
        <end position="31"/>
    </location>
</feature>
<feature type="domain" description="ABC3 transporter permease C-terminal" evidence="15">
    <location>
        <begin position="220"/>
        <end position="335"/>
    </location>
</feature>
<accession>A0ABU9TT02</accession>
<reference evidence="17 18" key="1">
    <citation type="submission" date="2024-03" db="EMBL/GenBank/DDBJ databases">
        <title>Community enrichment and isolation of bacterial strains for fucoidan degradation.</title>
        <authorList>
            <person name="Sichert A."/>
        </authorList>
    </citation>
    <scope>NUCLEOTIDE SEQUENCE [LARGE SCALE GENOMIC DNA]</scope>
    <source>
        <strain evidence="17 18">AS76</strain>
    </source>
</reference>
<feature type="transmembrane region" description="Helical" evidence="14">
    <location>
        <begin position="311"/>
        <end position="335"/>
    </location>
</feature>
<dbReference type="Proteomes" id="UP001449225">
    <property type="component" value="Unassembled WGS sequence"/>
</dbReference>
<feature type="transmembrane region" description="Helical" evidence="14">
    <location>
        <begin position="217"/>
        <end position="237"/>
    </location>
</feature>
<dbReference type="PIRSF" id="PIRSF003097">
    <property type="entry name" value="FtsX"/>
    <property type="match status" value="1"/>
</dbReference>
<evidence type="ECO:0000259" key="15">
    <source>
        <dbReference type="Pfam" id="PF02687"/>
    </source>
</evidence>
<evidence type="ECO:0000256" key="1">
    <source>
        <dbReference type="ARBA" id="ARBA00004429"/>
    </source>
</evidence>
<evidence type="ECO:0000256" key="14">
    <source>
        <dbReference type="SAM" id="Phobius"/>
    </source>
</evidence>
<evidence type="ECO:0000256" key="3">
    <source>
        <dbReference type="ARBA" id="ARBA00011160"/>
    </source>
</evidence>
<dbReference type="PANTHER" id="PTHR47755">
    <property type="entry name" value="CELL DIVISION PROTEIN FTSX"/>
    <property type="match status" value="1"/>
</dbReference>
<comment type="caution">
    <text evidence="17">The sequence shown here is derived from an EMBL/GenBank/DDBJ whole genome shotgun (WGS) entry which is preliminary data.</text>
</comment>
<organism evidence="17 18">
    <name type="scientific">Neptuniibacter pectenicola</name>
    <dbReference type="NCBI Taxonomy" id="1806669"/>
    <lineage>
        <taxon>Bacteria</taxon>
        <taxon>Pseudomonadati</taxon>
        <taxon>Pseudomonadota</taxon>
        <taxon>Gammaproteobacteria</taxon>
        <taxon>Oceanospirillales</taxon>
        <taxon>Oceanospirillaceae</taxon>
        <taxon>Neptuniibacter</taxon>
    </lineage>
</organism>
<evidence type="ECO:0000256" key="2">
    <source>
        <dbReference type="ARBA" id="ARBA00007379"/>
    </source>
</evidence>
<keyword evidence="9 14" id="KW-1133">Transmembrane helix</keyword>
<dbReference type="InterPro" id="IPR040690">
    <property type="entry name" value="FtsX_ECD"/>
</dbReference>
<dbReference type="NCBIfam" id="TIGR00439">
    <property type="entry name" value="FtsX_Gneg"/>
    <property type="match status" value="1"/>
</dbReference>
<dbReference type="InterPro" id="IPR003838">
    <property type="entry name" value="ABC3_permease_C"/>
</dbReference>
<comment type="subcellular location">
    <subcellularLocation>
        <location evidence="1">Cell inner membrane</location>
        <topology evidence="1">Multi-pass membrane protein</topology>
    </subcellularLocation>
</comment>
<evidence type="ECO:0000313" key="18">
    <source>
        <dbReference type="Proteomes" id="UP001449225"/>
    </source>
</evidence>
<dbReference type="Pfam" id="PF02687">
    <property type="entry name" value="FtsX"/>
    <property type="match status" value="1"/>
</dbReference>
<feature type="transmembrane region" description="Helical" evidence="14">
    <location>
        <begin position="270"/>
        <end position="291"/>
    </location>
</feature>
<evidence type="ECO:0000256" key="7">
    <source>
        <dbReference type="ARBA" id="ARBA00022618"/>
    </source>
</evidence>
<evidence type="ECO:0000256" key="4">
    <source>
        <dbReference type="ARBA" id="ARBA00021907"/>
    </source>
</evidence>
<gene>
    <name evidence="17" type="primary">ftsX</name>
    <name evidence="17" type="ORF">WNY58_10640</name>
</gene>
<sequence length="345" mass="38307">MANREPVKRGAERQRPADKPVADTSAAHAHKGAAKHRVDFVAEFKSWIRHHKSTARQSLLRLWLTPVPSFMTLAVLAIALALPGLMFVGLKNINHLSGEWKGDPRISLYLQKTLPAEEAERFSQKMLLRTDLAAVELVTKEQGLHEFHRISGFSDVLEFLDKNPLPAVVVVQPLDNQKASLSALQQALNELPEVEEAVLDMVWVERLSSFVRLANRVVLVLGALLALSVLLVVGNTIRLSIESRKDEIQVAKLVGATDSWVKRPFIYTGFWFGLIGAVIAWLFVEISLLLISTPVGQLVSLYQTDFELQRLGFIDSLSLIGVGVLLGLFGARLAVGRHLREIEPQ</sequence>
<name>A0ABU9TT02_9GAMM</name>
<evidence type="ECO:0000256" key="13">
    <source>
        <dbReference type="SAM" id="MobiDB-lite"/>
    </source>
</evidence>
<feature type="transmembrane region" description="Helical" evidence="14">
    <location>
        <begin position="59"/>
        <end position="82"/>
    </location>
</feature>
<keyword evidence="11 12" id="KW-0131">Cell cycle</keyword>
<keyword evidence="6 12" id="KW-0997">Cell inner membrane</keyword>
<keyword evidence="18" id="KW-1185">Reference proteome</keyword>
<keyword evidence="8 14" id="KW-0812">Transmembrane</keyword>
<evidence type="ECO:0000259" key="16">
    <source>
        <dbReference type="Pfam" id="PF18075"/>
    </source>
</evidence>
<comment type="function">
    <text evidence="12">Part of the ABC transporter FtsEX involved in cellular division.</text>
</comment>
<evidence type="ECO:0000256" key="6">
    <source>
        <dbReference type="ARBA" id="ARBA00022519"/>
    </source>
</evidence>
<dbReference type="PANTHER" id="PTHR47755:SF1">
    <property type="entry name" value="CELL DIVISION PROTEIN FTSX"/>
    <property type="match status" value="1"/>
</dbReference>
<evidence type="ECO:0000256" key="8">
    <source>
        <dbReference type="ARBA" id="ARBA00022692"/>
    </source>
</evidence>
<dbReference type="RefSeq" id="WP_342854504.1">
    <property type="nucleotide sequence ID" value="NZ_JBBMRA010000009.1"/>
</dbReference>
<proteinExistence type="inferred from homology"/>
<dbReference type="InterPro" id="IPR004513">
    <property type="entry name" value="FtsX"/>
</dbReference>
<keyword evidence="7 12" id="KW-0132">Cell division</keyword>
<protein>
    <recommendedName>
        <fullName evidence="4 12">Cell division protein FtsX</fullName>
    </recommendedName>
</protein>
<keyword evidence="5 12" id="KW-1003">Cell membrane</keyword>
<feature type="compositionally biased region" description="Basic and acidic residues" evidence="13">
    <location>
        <begin position="1"/>
        <end position="21"/>
    </location>
</feature>
<dbReference type="Pfam" id="PF18075">
    <property type="entry name" value="FtsX_ECD"/>
    <property type="match status" value="1"/>
</dbReference>
<feature type="domain" description="FtsX extracellular" evidence="16">
    <location>
        <begin position="105"/>
        <end position="196"/>
    </location>
</feature>
<evidence type="ECO:0000256" key="5">
    <source>
        <dbReference type="ARBA" id="ARBA00022475"/>
    </source>
</evidence>
<dbReference type="InterPro" id="IPR047590">
    <property type="entry name" value="FtsX_proteobact-type"/>
</dbReference>
<keyword evidence="10 12" id="KW-0472">Membrane</keyword>
<evidence type="ECO:0000313" key="17">
    <source>
        <dbReference type="EMBL" id="MEM5536848.1"/>
    </source>
</evidence>
<evidence type="ECO:0000256" key="9">
    <source>
        <dbReference type="ARBA" id="ARBA00022989"/>
    </source>
</evidence>
<evidence type="ECO:0000256" key="12">
    <source>
        <dbReference type="PIRNR" id="PIRNR003097"/>
    </source>
</evidence>
<evidence type="ECO:0000256" key="10">
    <source>
        <dbReference type="ARBA" id="ARBA00023136"/>
    </source>
</evidence>